<organism evidence="2 3">
    <name type="scientific">Pseudomonas gessardii</name>
    <dbReference type="NCBI Taxonomy" id="78544"/>
    <lineage>
        <taxon>Bacteria</taxon>
        <taxon>Pseudomonadati</taxon>
        <taxon>Pseudomonadota</taxon>
        <taxon>Gammaproteobacteria</taxon>
        <taxon>Pseudomonadales</taxon>
        <taxon>Pseudomonadaceae</taxon>
        <taxon>Pseudomonas</taxon>
    </lineage>
</organism>
<gene>
    <name evidence="2" type="ORF">HBO33_26430</name>
</gene>
<dbReference type="Gene3D" id="2.150.10.10">
    <property type="entry name" value="Serralysin-like metalloprotease, C-terminal"/>
    <property type="match status" value="1"/>
</dbReference>
<sequence>MGVYNYKDLGDDESRALSVDALALISTSGISEQSNEIIASVVREAGWTPLSGSTLGYDGSLSSRGAFTGEKFGYATAEAEVLGKYDASGKLTGLGVMFHGTNDPADWVYNLGLLTNVEGLAKNYVGEAFDTLLGSVARYAQANGLTGNDILVSGVSLGGHAANSMADLSASRWSGFYQDANYVAFASPSQASGDKVLNIGYEQDPVFRVLDGYTSELPSLLAVHDTPQPSATNNLVNFNEVYALGPLVGEGIFPIINPLAWLSHGGTDGFARVAESQFYNLTNRDSTIVVSNLSDLTRGNLWVQDLENYAEPHTGGTFIIGTDSADRLQGGAANDYLEGRAGDDTFRDSGGYNIILGGAGNNTLELQQSVNGFEFANDGEGMLYMQDTRGGISLIQDVDTLVSKESSWIFFNRDVTYNVTEQGLLSADTFTEYAPSGKGDANNNVLVAQSSGSWLFGQGSADLLIGGQGDDVLVGGAGNDVILAGAGADTFLFNGDFGLDFITGFKSTDKLAFVGVEGVEGVDEQYSYLDHAQTVGINTVLTFGDNSVTLVGVGLGSLSADNIAIA</sequence>
<dbReference type="Gene3D" id="3.40.50.1820">
    <property type="entry name" value="alpha/beta hydrolase"/>
    <property type="match status" value="1"/>
</dbReference>
<dbReference type="InterPro" id="IPR011049">
    <property type="entry name" value="Serralysin-like_metalloprot_C"/>
</dbReference>
<dbReference type="RefSeq" id="WP_169898954.1">
    <property type="nucleotide sequence ID" value="NZ_JAAQYP010000066.1"/>
</dbReference>
<dbReference type="GO" id="GO:0005509">
    <property type="term" value="F:calcium ion binding"/>
    <property type="evidence" value="ECO:0007669"/>
    <property type="project" value="InterPro"/>
</dbReference>
<dbReference type="AlphaFoldDB" id="A0A7Y1QP12"/>
<evidence type="ECO:0000313" key="2">
    <source>
        <dbReference type="EMBL" id="NNA98700.1"/>
    </source>
</evidence>
<reference evidence="2 3" key="1">
    <citation type="journal article" date="2020" name="Front. Microbiol.">
        <title>Genetic Organization of the aprX-lipA2 Operon Affects the Proteolytic Potential of Pseudomonas Species in Milk.</title>
        <authorList>
            <person name="Maier C."/>
            <person name="Huptas C."/>
            <person name="von Neubeck M."/>
            <person name="Scherer S."/>
            <person name="Wenning M."/>
            <person name="Lucking G."/>
        </authorList>
    </citation>
    <scope>NUCLEOTIDE SEQUENCE [LARGE SCALE GENOMIC DNA]</scope>
    <source>
        <strain evidence="2 3">G4779</strain>
    </source>
</reference>
<accession>A0A7Y1QP12</accession>
<name>A0A7Y1QP12_9PSED</name>
<dbReference type="EMBL" id="JAAQYP010000066">
    <property type="protein sequence ID" value="NNA98700.1"/>
    <property type="molecule type" value="Genomic_DNA"/>
</dbReference>
<dbReference type="InterPro" id="IPR001343">
    <property type="entry name" value="Hemolysn_Ca-bd"/>
</dbReference>
<evidence type="ECO:0000256" key="1">
    <source>
        <dbReference type="ARBA" id="ARBA00022837"/>
    </source>
</evidence>
<dbReference type="SUPFAM" id="SSF51120">
    <property type="entry name" value="beta-Roll"/>
    <property type="match status" value="2"/>
</dbReference>
<dbReference type="PRINTS" id="PR00313">
    <property type="entry name" value="CABNDNGRPT"/>
</dbReference>
<protein>
    <submittedName>
        <fullName evidence="2">Calcium-binding protein</fullName>
    </submittedName>
</protein>
<dbReference type="Pfam" id="PF00353">
    <property type="entry name" value="HemolysinCabind"/>
    <property type="match status" value="2"/>
</dbReference>
<dbReference type="SUPFAM" id="SSF53474">
    <property type="entry name" value="alpha/beta-Hydrolases"/>
    <property type="match status" value="1"/>
</dbReference>
<keyword evidence="1" id="KW-0106">Calcium</keyword>
<dbReference type="InterPro" id="IPR029058">
    <property type="entry name" value="AB_hydrolase_fold"/>
</dbReference>
<dbReference type="Proteomes" id="UP000542111">
    <property type="component" value="Unassembled WGS sequence"/>
</dbReference>
<comment type="caution">
    <text evidence="2">The sequence shown here is derived from an EMBL/GenBank/DDBJ whole genome shotgun (WGS) entry which is preliminary data.</text>
</comment>
<dbReference type="PROSITE" id="PS00330">
    <property type="entry name" value="HEMOLYSIN_CALCIUM"/>
    <property type="match status" value="1"/>
</dbReference>
<dbReference type="InterPro" id="IPR018511">
    <property type="entry name" value="Hemolysin-typ_Ca-bd_CS"/>
</dbReference>
<proteinExistence type="predicted"/>
<evidence type="ECO:0000313" key="3">
    <source>
        <dbReference type="Proteomes" id="UP000542111"/>
    </source>
</evidence>